<dbReference type="PANTHER" id="PTHR43811:SF19">
    <property type="entry name" value="39 KDA FK506-BINDING NUCLEAR PROTEIN"/>
    <property type="match status" value="1"/>
</dbReference>
<evidence type="ECO:0000259" key="9">
    <source>
        <dbReference type="PROSITE" id="PS50059"/>
    </source>
</evidence>
<feature type="chain" id="PRO_5016090617" description="peptidylprolyl isomerase" evidence="8">
    <location>
        <begin position="22"/>
        <end position="338"/>
    </location>
</feature>
<keyword evidence="4 8" id="KW-0732">Signal</keyword>
<comment type="caution">
    <text evidence="10">The sequence shown here is derived from an EMBL/GenBank/DDBJ whole genome shotgun (WGS) entry which is preliminary data.</text>
</comment>
<feature type="domain" description="PPIase FKBP-type" evidence="9">
    <location>
        <begin position="252"/>
        <end position="337"/>
    </location>
</feature>
<keyword evidence="11" id="KW-1185">Reference proteome</keyword>
<protein>
    <recommendedName>
        <fullName evidence="3 7">peptidylprolyl isomerase</fullName>
        <ecNumber evidence="3 7">5.2.1.8</ecNumber>
    </recommendedName>
</protein>
<dbReference type="EMBL" id="QICL01000051">
    <property type="protein sequence ID" value="PXV58111.1"/>
    <property type="molecule type" value="Genomic_DNA"/>
</dbReference>
<reference evidence="10 11" key="1">
    <citation type="submission" date="2018-03" db="EMBL/GenBank/DDBJ databases">
        <title>Genomic Encyclopedia of Archaeal and Bacterial Type Strains, Phase II (KMG-II): from individual species to whole genera.</title>
        <authorList>
            <person name="Goeker M."/>
        </authorList>
    </citation>
    <scope>NUCLEOTIDE SEQUENCE [LARGE SCALE GENOMIC DNA]</scope>
    <source>
        <strain evidence="10 11">DSM 100214</strain>
    </source>
</reference>
<dbReference type="GO" id="GO:0006457">
    <property type="term" value="P:protein folding"/>
    <property type="evidence" value="ECO:0007669"/>
    <property type="project" value="InterPro"/>
</dbReference>
<comment type="similarity">
    <text evidence="2">Belongs to the FKBP-type PPIase family.</text>
</comment>
<dbReference type="GO" id="GO:0003755">
    <property type="term" value="F:peptidyl-prolyl cis-trans isomerase activity"/>
    <property type="evidence" value="ECO:0007669"/>
    <property type="project" value="UniProtKB-KW"/>
</dbReference>
<evidence type="ECO:0000256" key="1">
    <source>
        <dbReference type="ARBA" id="ARBA00000971"/>
    </source>
</evidence>
<dbReference type="InterPro" id="IPR046357">
    <property type="entry name" value="PPIase_dom_sf"/>
</dbReference>
<evidence type="ECO:0000256" key="8">
    <source>
        <dbReference type="SAM" id="SignalP"/>
    </source>
</evidence>
<keyword evidence="5 7" id="KW-0697">Rotamase</keyword>
<comment type="catalytic activity">
    <reaction evidence="1 7">
        <text>[protein]-peptidylproline (omega=180) = [protein]-peptidylproline (omega=0)</text>
        <dbReference type="Rhea" id="RHEA:16237"/>
        <dbReference type="Rhea" id="RHEA-COMP:10747"/>
        <dbReference type="Rhea" id="RHEA-COMP:10748"/>
        <dbReference type="ChEBI" id="CHEBI:83833"/>
        <dbReference type="ChEBI" id="CHEBI:83834"/>
        <dbReference type="EC" id="5.2.1.8"/>
    </reaction>
</comment>
<dbReference type="Gene3D" id="1.10.287.460">
    <property type="entry name" value="Peptidyl-prolyl cis-trans isomerase, FKBP-type, N-terminal domain"/>
    <property type="match status" value="1"/>
</dbReference>
<dbReference type="SUPFAM" id="SSF54534">
    <property type="entry name" value="FKBP-like"/>
    <property type="match status" value="1"/>
</dbReference>
<dbReference type="OrthoDB" id="9814548at2"/>
<sequence length="338" mass="36776">MKKIFLSALLLASISTSVVYAKKNKKEAVKQINPVSLQTANDSILYAYGVSLAEQGLEQYLVQLNVITDTAAISSEYNALIANAATPEEKVRLNNELSSKLDSAVVSNTQNIEMLLKGIGERFQAVAEKNFAYGKGLEVGDQLNRMTAEFSKQVLGNDESAELNKQAILLGLTNAIKKEPILIANSNEMVQNRINALQEREQEGKKLANAEKIAAGEKFMAENSTKEGVVTLPSGLQYKVITQGTGAIPTAGDQVKVHYHGTLTDGTVFDSSVDRGEPITFGVTQVIPGWTEALQMMPVGSKWILYIPYDLAYGDRDGGPIPAYSNLIFEVELLDIEK</sequence>
<dbReference type="RefSeq" id="WP_110312692.1">
    <property type="nucleotide sequence ID" value="NZ_QICL01000051.1"/>
</dbReference>
<dbReference type="EC" id="5.2.1.8" evidence="3 7"/>
<evidence type="ECO:0000256" key="7">
    <source>
        <dbReference type="PROSITE-ProRule" id="PRU00277"/>
    </source>
</evidence>
<evidence type="ECO:0000256" key="6">
    <source>
        <dbReference type="ARBA" id="ARBA00023235"/>
    </source>
</evidence>
<dbReference type="InterPro" id="IPR000774">
    <property type="entry name" value="PPIase_FKBP_N"/>
</dbReference>
<dbReference type="Pfam" id="PF01346">
    <property type="entry name" value="FKBP_N"/>
    <property type="match status" value="1"/>
</dbReference>
<evidence type="ECO:0000256" key="4">
    <source>
        <dbReference type="ARBA" id="ARBA00022729"/>
    </source>
</evidence>
<proteinExistence type="inferred from homology"/>
<dbReference type="Gene3D" id="3.10.50.40">
    <property type="match status" value="1"/>
</dbReference>
<dbReference type="Pfam" id="PF00254">
    <property type="entry name" value="FKBP_C"/>
    <property type="match status" value="1"/>
</dbReference>
<dbReference type="InterPro" id="IPR001179">
    <property type="entry name" value="PPIase_FKBP_dom"/>
</dbReference>
<feature type="signal peptide" evidence="8">
    <location>
        <begin position="1"/>
        <end position="21"/>
    </location>
</feature>
<accession>A0A2V3PHJ8</accession>
<dbReference type="PROSITE" id="PS50059">
    <property type="entry name" value="FKBP_PPIASE"/>
    <property type="match status" value="1"/>
</dbReference>
<evidence type="ECO:0000313" key="10">
    <source>
        <dbReference type="EMBL" id="PXV58111.1"/>
    </source>
</evidence>
<gene>
    <name evidence="10" type="ORF">CLV62_1516</name>
</gene>
<evidence type="ECO:0000256" key="5">
    <source>
        <dbReference type="ARBA" id="ARBA00023110"/>
    </source>
</evidence>
<evidence type="ECO:0000313" key="11">
    <source>
        <dbReference type="Proteomes" id="UP000247973"/>
    </source>
</evidence>
<dbReference type="PANTHER" id="PTHR43811">
    <property type="entry name" value="FKBP-TYPE PEPTIDYL-PROLYL CIS-TRANS ISOMERASE FKPA"/>
    <property type="match status" value="1"/>
</dbReference>
<organism evidence="10 11">
    <name type="scientific">Dysgonomonas alginatilytica</name>
    <dbReference type="NCBI Taxonomy" id="1605892"/>
    <lineage>
        <taxon>Bacteria</taxon>
        <taxon>Pseudomonadati</taxon>
        <taxon>Bacteroidota</taxon>
        <taxon>Bacteroidia</taxon>
        <taxon>Bacteroidales</taxon>
        <taxon>Dysgonomonadaceae</taxon>
        <taxon>Dysgonomonas</taxon>
    </lineage>
</organism>
<keyword evidence="6 7" id="KW-0413">Isomerase</keyword>
<dbReference type="InterPro" id="IPR036944">
    <property type="entry name" value="PPIase_FKBP_N_sf"/>
</dbReference>
<dbReference type="FunFam" id="3.10.50.40:FF:000045">
    <property type="entry name" value="Peptidyl-prolyl cis-trans isomerase"/>
    <property type="match status" value="1"/>
</dbReference>
<dbReference type="Proteomes" id="UP000247973">
    <property type="component" value="Unassembled WGS sequence"/>
</dbReference>
<dbReference type="AlphaFoldDB" id="A0A2V3PHJ8"/>
<name>A0A2V3PHJ8_9BACT</name>
<evidence type="ECO:0000256" key="3">
    <source>
        <dbReference type="ARBA" id="ARBA00013194"/>
    </source>
</evidence>
<evidence type="ECO:0000256" key="2">
    <source>
        <dbReference type="ARBA" id="ARBA00006577"/>
    </source>
</evidence>